<keyword evidence="3" id="KW-1185">Reference proteome</keyword>
<dbReference type="Gene3D" id="3.40.710.10">
    <property type="entry name" value="DD-peptidase/beta-lactamase superfamily"/>
    <property type="match status" value="1"/>
</dbReference>
<dbReference type="Pfam" id="PF00144">
    <property type="entry name" value="Beta-lactamase"/>
    <property type="match status" value="1"/>
</dbReference>
<dbReference type="SUPFAM" id="SSF56601">
    <property type="entry name" value="beta-lactamase/transpeptidase-like"/>
    <property type="match status" value="1"/>
</dbReference>
<name>A0A829YEU2_9GAMM</name>
<dbReference type="PANTHER" id="PTHR43283">
    <property type="entry name" value="BETA-LACTAMASE-RELATED"/>
    <property type="match status" value="1"/>
</dbReference>
<accession>A0A829YEU2</accession>
<evidence type="ECO:0000313" key="2">
    <source>
        <dbReference type="EMBL" id="GFE81789.1"/>
    </source>
</evidence>
<proteinExistence type="predicted"/>
<dbReference type="PANTHER" id="PTHR43283:SF14">
    <property type="entry name" value="BLL8153 PROTEIN"/>
    <property type="match status" value="1"/>
</dbReference>
<dbReference type="InterPro" id="IPR001466">
    <property type="entry name" value="Beta-lactam-related"/>
</dbReference>
<comment type="caution">
    <text evidence="2">The sequence shown here is derived from an EMBL/GenBank/DDBJ whole genome shotgun (WGS) entry which is preliminary data.</text>
</comment>
<protein>
    <recommendedName>
        <fullName evidence="1">Beta-lactamase-related domain-containing protein</fullName>
    </recommendedName>
</protein>
<dbReference type="EMBL" id="BLJN01000003">
    <property type="protein sequence ID" value="GFE81789.1"/>
    <property type="molecule type" value="Genomic_DNA"/>
</dbReference>
<evidence type="ECO:0000313" key="3">
    <source>
        <dbReference type="Proteomes" id="UP000445000"/>
    </source>
</evidence>
<feature type="domain" description="Beta-lactamase-related" evidence="1">
    <location>
        <begin position="92"/>
        <end position="374"/>
    </location>
</feature>
<gene>
    <name evidence="2" type="ORF">GCM10011487_37890</name>
</gene>
<dbReference type="InterPro" id="IPR012338">
    <property type="entry name" value="Beta-lactam/transpept-like"/>
</dbReference>
<evidence type="ECO:0000259" key="1">
    <source>
        <dbReference type="Pfam" id="PF00144"/>
    </source>
</evidence>
<dbReference type="RefSeq" id="WP_161813403.1">
    <property type="nucleotide sequence ID" value="NZ_BLJN01000003.1"/>
</dbReference>
<dbReference type="AlphaFoldDB" id="A0A829YEU2"/>
<organism evidence="2 3">
    <name type="scientific">Steroidobacter agaridevorans</name>
    <dbReference type="NCBI Taxonomy" id="2695856"/>
    <lineage>
        <taxon>Bacteria</taxon>
        <taxon>Pseudomonadati</taxon>
        <taxon>Pseudomonadota</taxon>
        <taxon>Gammaproteobacteria</taxon>
        <taxon>Steroidobacterales</taxon>
        <taxon>Steroidobacteraceae</taxon>
        <taxon>Steroidobacter</taxon>
    </lineage>
</organism>
<dbReference type="InterPro" id="IPR050789">
    <property type="entry name" value="Diverse_Enzym_Activities"/>
</dbReference>
<dbReference type="Proteomes" id="UP000445000">
    <property type="component" value="Unassembled WGS sequence"/>
</dbReference>
<reference evidence="3" key="1">
    <citation type="submission" date="2020-01" db="EMBL/GenBank/DDBJ databases">
        <title>'Steroidobacter agaridevorans' sp. nov., agar-degrading bacteria isolated from rhizosphere soils.</title>
        <authorList>
            <person name="Ikenaga M."/>
            <person name="Kataoka M."/>
            <person name="Murouchi A."/>
            <person name="Katsuragi S."/>
            <person name="Sakai M."/>
        </authorList>
    </citation>
    <scope>NUCLEOTIDE SEQUENCE [LARGE SCALE GENOMIC DNA]</scope>
    <source>
        <strain evidence="3">YU21-B</strain>
    </source>
</reference>
<sequence length="390" mass="43329">MYRDAEVRSRRADEPQAAASQARDAYAGKLLPDAQLRLFRDTQWEFSTRTIARGGPVHELPRADIQLQDLVVRSRGVEYDLPDYLSRNRVAGLLLMKRGRIALEHYDLGTDASTRWISMSMAKSVSTTLIGAAIQDKLIGGVDDQLTRYLPELRCSSYDGVSIRHLLQMTSGVHWDDTHTDPSSERRRMLELQIAQQPGAIMKFLASQPRVSAPGSVWNYSTGETHVVGALVRAATGMWCADYLSQKIWSRIGMEQDATWWLEAPGGLEVAGSGINATLRDYARFGLFMASGGVIGNERVLPENWIVEATQPRQVGNARVDYGYMWWPVARPNGSFADGAFSARGIFGQYIYINPREQVIVAVLSSRSKPKGAEAIPDNDFFNSAVDALK</sequence>